<dbReference type="PROSITE" id="PS00134">
    <property type="entry name" value="TRYPSIN_HIS"/>
    <property type="match status" value="1"/>
</dbReference>
<dbReference type="PROSITE" id="PS50240">
    <property type="entry name" value="TRYPSIN_DOM"/>
    <property type="match status" value="1"/>
</dbReference>
<dbReference type="GO" id="GO:0004252">
    <property type="term" value="F:serine-type endopeptidase activity"/>
    <property type="evidence" value="ECO:0007669"/>
    <property type="project" value="InterPro"/>
</dbReference>
<dbReference type="EMBL" id="FNQS01000002">
    <property type="protein sequence ID" value="SEA07201.1"/>
    <property type="molecule type" value="Genomic_DNA"/>
</dbReference>
<name>A0A1H3Y833_9GAMM</name>
<proteinExistence type="inferred from homology"/>
<evidence type="ECO:0000259" key="7">
    <source>
        <dbReference type="PROSITE" id="PS50240"/>
    </source>
</evidence>
<dbReference type="PANTHER" id="PTHR15462:SF8">
    <property type="entry name" value="SERINE PROTEASE"/>
    <property type="match status" value="1"/>
</dbReference>
<dbReference type="PROSITE" id="PS00135">
    <property type="entry name" value="TRYPSIN_SER"/>
    <property type="match status" value="1"/>
</dbReference>
<dbReference type="InterPro" id="IPR008256">
    <property type="entry name" value="Peptidase_S1B"/>
</dbReference>
<dbReference type="Gene3D" id="2.40.10.10">
    <property type="entry name" value="Trypsin-like serine proteases"/>
    <property type="match status" value="2"/>
</dbReference>
<dbReference type="InterPro" id="IPR033116">
    <property type="entry name" value="TRYPSIN_SER"/>
</dbReference>
<dbReference type="GO" id="GO:0006508">
    <property type="term" value="P:proteolysis"/>
    <property type="evidence" value="ECO:0007669"/>
    <property type="project" value="UniProtKB-KW"/>
</dbReference>
<evidence type="ECO:0000313" key="9">
    <source>
        <dbReference type="Proteomes" id="UP000187280"/>
    </source>
</evidence>
<dbReference type="RefSeq" id="WP_026742592.1">
    <property type="nucleotide sequence ID" value="NZ_FNQS01000002.1"/>
</dbReference>
<protein>
    <recommendedName>
        <fullName evidence="6">Serine protease</fullName>
        <ecNumber evidence="6">3.4.21.-</ecNumber>
    </recommendedName>
</protein>
<comment type="similarity">
    <text evidence="1 6">Belongs to the peptidase S1B family.</text>
</comment>
<dbReference type="Proteomes" id="UP000187280">
    <property type="component" value="Unassembled WGS sequence"/>
</dbReference>
<dbReference type="PANTHER" id="PTHR15462">
    <property type="entry name" value="SERINE PROTEASE"/>
    <property type="match status" value="1"/>
</dbReference>
<dbReference type="SUPFAM" id="SSF50494">
    <property type="entry name" value="Trypsin-like serine proteases"/>
    <property type="match status" value="1"/>
</dbReference>
<evidence type="ECO:0000256" key="1">
    <source>
        <dbReference type="ARBA" id="ARBA00008764"/>
    </source>
</evidence>
<dbReference type="InterPro" id="IPR009003">
    <property type="entry name" value="Peptidase_S1_PA"/>
</dbReference>
<evidence type="ECO:0000256" key="4">
    <source>
        <dbReference type="ARBA" id="ARBA00022801"/>
    </source>
</evidence>
<evidence type="ECO:0000256" key="3">
    <source>
        <dbReference type="ARBA" id="ARBA00022729"/>
    </source>
</evidence>
<keyword evidence="9" id="KW-1185">Reference proteome</keyword>
<dbReference type="eggNOG" id="COG3591">
    <property type="taxonomic scope" value="Bacteria"/>
</dbReference>
<feature type="chain" id="PRO_5010397085" description="Serine protease" evidence="6">
    <location>
        <begin position="21"/>
        <end position="271"/>
    </location>
</feature>
<keyword evidence="4 6" id="KW-0378">Hydrolase</keyword>
<accession>A0A1H3Y833</accession>
<dbReference type="InterPro" id="IPR043504">
    <property type="entry name" value="Peptidase_S1_PA_chymotrypsin"/>
</dbReference>
<evidence type="ECO:0000313" key="8">
    <source>
        <dbReference type="EMBL" id="SEA07201.1"/>
    </source>
</evidence>
<gene>
    <name evidence="8" type="ORF">SAMN02982996_00896</name>
</gene>
<feature type="domain" description="Peptidase S1" evidence="7">
    <location>
        <begin position="32"/>
        <end position="263"/>
    </location>
</feature>
<dbReference type="Pfam" id="PF00089">
    <property type="entry name" value="Trypsin"/>
    <property type="match status" value="1"/>
</dbReference>
<organism evidence="8 9">
    <name type="scientific">Lonsdalea quercina</name>
    <dbReference type="NCBI Taxonomy" id="71657"/>
    <lineage>
        <taxon>Bacteria</taxon>
        <taxon>Pseudomonadati</taxon>
        <taxon>Pseudomonadota</taxon>
        <taxon>Gammaproteobacteria</taxon>
        <taxon>Enterobacterales</taxon>
        <taxon>Pectobacteriaceae</taxon>
        <taxon>Lonsdalea</taxon>
    </lineage>
</organism>
<reference evidence="8 9" key="1">
    <citation type="submission" date="2016-10" db="EMBL/GenBank/DDBJ databases">
        <authorList>
            <person name="de Groot N.N."/>
        </authorList>
    </citation>
    <scope>NUCLEOTIDE SEQUENCE [LARGE SCALE GENOMIC DNA]</scope>
    <source>
        <strain evidence="8 9">ATCC 29281</strain>
    </source>
</reference>
<evidence type="ECO:0000256" key="2">
    <source>
        <dbReference type="ARBA" id="ARBA00022670"/>
    </source>
</evidence>
<dbReference type="STRING" id="71657.SAMN02982996_00896"/>
<keyword evidence="5 6" id="KW-0720">Serine protease</keyword>
<dbReference type="GeneID" id="97763811"/>
<dbReference type="PRINTS" id="PR00839">
    <property type="entry name" value="V8PROTEASE"/>
</dbReference>
<keyword evidence="3 6" id="KW-0732">Signal</keyword>
<evidence type="ECO:0000256" key="5">
    <source>
        <dbReference type="ARBA" id="ARBA00022825"/>
    </source>
</evidence>
<sequence>MRISAWLLCSFTLLSTGVNATPPKDVLQQQRILFFHHDDRDIVADTALWPWQAIGQVETASGNLCTATLISPHLALTAGHCVLAPPGVADKPVALRFHATPSGWKYETHKLEAMVNKLLAKQLKADGDGWIVPPSAAPLDYALIRLEKTPPGIAPLPLWQGSAQDLKSALKQAGRKVTQAGYPEDHPDTLYRHHDCLVTGWKNQAVLTHRCDTLPGDSGSPLMLKTGDSWALVAIQSSAPDASERDRADNQAVAVTAIRQSLDVLSQRPAP</sequence>
<evidence type="ECO:0000256" key="6">
    <source>
        <dbReference type="RuleBase" id="RU004296"/>
    </source>
</evidence>
<dbReference type="AlphaFoldDB" id="A0A1H3Y833"/>
<dbReference type="InterPro" id="IPR018114">
    <property type="entry name" value="TRYPSIN_HIS"/>
</dbReference>
<keyword evidence="2 6" id="KW-0645">Protease</keyword>
<dbReference type="InterPro" id="IPR001254">
    <property type="entry name" value="Trypsin_dom"/>
</dbReference>
<dbReference type="EC" id="3.4.21.-" evidence="6"/>
<dbReference type="InterPro" id="IPR050966">
    <property type="entry name" value="Glutamyl_endopeptidase"/>
</dbReference>
<feature type="signal peptide" evidence="6">
    <location>
        <begin position="1"/>
        <end position="20"/>
    </location>
</feature>